<dbReference type="SUPFAM" id="SSF54495">
    <property type="entry name" value="UBC-like"/>
    <property type="match status" value="1"/>
</dbReference>
<name>A0A8T2Q7X1_CERRI</name>
<dbReference type="AlphaFoldDB" id="A0A8T2Q7X1"/>
<dbReference type="SMART" id="SM00212">
    <property type="entry name" value="UBCc"/>
    <property type="match status" value="1"/>
</dbReference>
<proteinExistence type="inferred from homology"/>
<keyword evidence="2" id="KW-0808">Transferase</keyword>
<protein>
    <recommendedName>
        <fullName evidence="1">E2 ubiquitin-conjugating enzyme</fullName>
        <ecNumber evidence="1">2.3.2.23</ecNumber>
    </recommendedName>
</protein>
<dbReference type="OMA" id="HILIVIR"/>
<feature type="domain" description="UBC core" evidence="8">
    <location>
        <begin position="10"/>
        <end position="156"/>
    </location>
</feature>
<dbReference type="PROSITE" id="PS50127">
    <property type="entry name" value="UBC_2"/>
    <property type="match status" value="1"/>
</dbReference>
<dbReference type="FunFam" id="3.10.110.10:FF:000031">
    <property type="entry name" value="Ubiquitin-conjugating enzyme E2 22"/>
    <property type="match status" value="1"/>
</dbReference>
<evidence type="ECO:0000313" key="10">
    <source>
        <dbReference type="Proteomes" id="UP000825935"/>
    </source>
</evidence>
<gene>
    <name evidence="9" type="ORF">KP509_37G033400</name>
</gene>
<sequence length="251" mass="27763">MATNENLPPRVIKELARELKSLDESPPEDIRVSVNEDNFSTIFADIDGPPGTPYEGGIFRMKLVLSQDFPQTPPKGYFMTKIFHPNIAKNGEICVNTLKKDWKPTLGLRHVLLVVRCLLIEPFPESALNEEAGKMLMEDYEGYAKHAKLMTSIHASKPKVKSKVAIGESTAINAGPGDCLSTPIIPLANNMHHRDNNLDSGAATTTNMEIHLLNTPATLSPKRIDSDLSSSTKLPLDKKKLEARKKSLKRL</sequence>
<evidence type="ECO:0000259" key="8">
    <source>
        <dbReference type="PROSITE" id="PS50127"/>
    </source>
</evidence>
<comment type="similarity">
    <text evidence="7">Belongs to the ubiquitin-conjugating enzyme family.</text>
</comment>
<dbReference type="InterPro" id="IPR023313">
    <property type="entry name" value="UBQ-conjugating_AS"/>
</dbReference>
<evidence type="ECO:0000256" key="5">
    <source>
        <dbReference type="ARBA" id="ARBA00022840"/>
    </source>
</evidence>
<keyword evidence="3 7" id="KW-0547">Nucleotide-binding</keyword>
<evidence type="ECO:0000256" key="1">
    <source>
        <dbReference type="ARBA" id="ARBA00012486"/>
    </source>
</evidence>
<keyword evidence="10" id="KW-1185">Reference proteome</keyword>
<evidence type="ECO:0000256" key="6">
    <source>
        <dbReference type="PROSITE-ProRule" id="PRU10133"/>
    </source>
</evidence>
<dbReference type="InterPro" id="IPR016135">
    <property type="entry name" value="UBQ-conjugating_enzyme/RWD"/>
</dbReference>
<evidence type="ECO:0000256" key="3">
    <source>
        <dbReference type="ARBA" id="ARBA00022741"/>
    </source>
</evidence>
<dbReference type="InterPro" id="IPR000608">
    <property type="entry name" value="UBC"/>
</dbReference>
<dbReference type="Proteomes" id="UP000825935">
    <property type="component" value="Chromosome 37"/>
</dbReference>
<accession>A0A8T2Q7X1</accession>
<comment type="caution">
    <text evidence="9">The sequence shown here is derived from an EMBL/GenBank/DDBJ whole genome shotgun (WGS) entry which is preliminary data.</text>
</comment>
<dbReference type="GO" id="GO:0061631">
    <property type="term" value="F:ubiquitin conjugating enzyme activity"/>
    <property type="evidence" value="ECO:0007669"/>
    <property type="project" value="UniProtKB-EC"/>
</dbReference>
<dbReference type="GO" id="GO:0005524">
    <property type="term" value="F:ATP binding"/>
    <property type="evidence" value="ECO:0007669"/>
    <property type="project" value="UniProtKB-UniRule"/>
</dbReference>
<keyword evidence="5 7" id="KW-0067">ATP-binding</keyword>
<feature type="active site" description="Glycyl thioester intermediate" evidence="6">
    <location>
        <position position="94"/>
    </location>
</feature>
<dbReference type="InterPro" id="IPR050113">
    <property type="entry name" value="Ub_conjugating_enzyme"/>
</dbReference>
<dbReference type="EMBL" id="CM035442">
    <property type="protein sequence ID" value="KAH7279728.1"/>
    <property type="molecule type" value="Genomic_DNA"/>
</dbReference>
<dbReference type="Pfam" id="PF00179">
    <property type="entry name" value="UQ_con"/>
    <property type="match status" value="1"/>
</dbReference>
<dbReference type="OrthoDB" id="10069349at2759"/>
<evidence type="ECO:0000256" key="7">
    <source>
        <dbReference type="RuleBase" id="RU362109"/>
    </source>
</evidence>
<evidence type="ECO:0000256" key="2">
    <source>
        <dbReference type="ARBA" id="ARBA00022679"/>
    </source>
</evidence>
<keyword evidence="4 7" id="KW-0833">Ubl conjugation pathway</keyword>
<dbReference type="PANTHER" id="PTHR24067">
    <property type="entry name" value="UBIQUITIN-CONJUGATING ENZYME E2"/>
    <property type="match status" value="1"/>
</dbReference>
<dbReference type="PROSITE" id="PS00183">
    <property type="entry name" value="UBC_1"/>
    <property type="match status" value="1"/>
</dbReference>
<dbReference type="CDD" id="cd23804">
    <property type="entry name" value="UBCc_UBE2S"/>
    <property type="match status" value="1"/>
</dbReference>
<organism evidence="9 10">
    <name type="scientific">Ceratopteris richardii</name>
    <name type="common">Triangle waterfern</name>
    <dbReference type="NCBI Taxonomy" id="49495"/>
    <lineage>
        <taxon>Eukaryota</taxon>
        <taxon>Viridiplantae</taxon>
        <taxon>Streptophyta</taxon>
        <taxon>Embryophyta</taxon>
        <taxon>Tracheophyta</taxon>
        <taxon>Polypodiopsida</taxon>
        <taxon>Polypodiidae</taxon>
        <taxon>Polypodiales</taxon>
        <taxon>Pteridineae</taxon>
        <taxon>Pteridaceae</taxon>
        <taxon>Parkerioideae</taxon>
        <taxon>Ceratopteris</taxon>
    </lineage>
</organism>
<reference evidence="9" key="1">
    <citation type="submission" date="2021-08" db="EMBL/GenBank/DDBJ databases">
        <title>WGS assembly of Ceratopteris richardii.</title>
        <authorList>
            <person name="Marchant D.B."/>
            <person name="Chen G."/>
            <person name="Jenkins J."/>
            <person name="Shu S."/>
            <person name="Leebens-Mack J."/>
            <person name="Grimwood J."/>
            <person name="Schmutz J."/>
            <person name="Soltis P."/>
            <person name="Soltis D."/>
            <person name="Chen Z.-H."/>
        </authorList>
    </citation>
    <scope>NUCLEOTIDE SEQUENCE</scope>
    <source>
        <strain evidence="9">Whitten #5841</strain>
        <tissue evidence="9">Leaf</tissue>
    </source>
</reference>
<dbReference type="EC" id="2.3.2.23" evidence="1"/>
<dbReference type="Gene3D" id="3.10.110.10">
    <property type="entry name" value="Ubiquitin Conjugating Enzyme"/>
    <property type="match status" value="1"/>
</dbReference>
<evidence type="ECO:0000313" key="9">
    <source>
        <dbReference type="EMBL" id="KAH7279728.1"/>
    </source>
</evidence>
<evidence type="ECO:0000256" key="4">
    <source>
        <dbReference type="ARBA" id="ARBA00022786"/>
    </source>
</evidence>